<proteinExistence type="inferred from homology"/>
<evidence type="ECO:0000313" key="10">
    <source>
        <dbReference type="Proteomes" id="UP001199424"/>
    </source>
</evidence>
<feature type="binding site" evidence="7">
    <location>
        <position position="188"/>
    </location>
    <ligand>
        <name>3-phosphoshikimate</name>
        <dbReference type="ChEBI" id="CHEBI:145989"/>
    </ligand>
</feature>
<comment type="catalytic activity">
    <reaction evidence="6">
        <text>3-phosphoshikimate + phosphoenolpyruvate = 5-O-(1-carboxyvinyl)-3-phosphoshikimate + phosphate</text>
        <dbReference type="Rhea" id="RHEA:21256"/>
        <dbReference type="ChEBI" id="CHEBI:43474"/>
        <dbReference type="ChEBI" id="CHEBI:57701"/>
        <dbReference type="ChEBI" id="CHEBI:58702"/>
        <dbReference type="ChEBI" id="CHEBI:145989"/>
        <dbReference type="EC" id="2.5.1.19"/>
    </reaction>
    <physiologicalReaction direction="left-to-right" evidence="6">
        <dbReference type="Rhea" id="RHEA:21257"/>
    </physiologicalReaction>
</comment>
<feature type="binding site" evidence="7">
    <location>
        <position position="160"/>
    </location>
    <ligand>
        <name>3-phosphoshikimate</name>
        <dbReference type="ChEBI" id="CHEBI:145989"/>
    </ligand>
</feature>
<dbReference type="GO" id="GO:0009073">
    <property type="term" value="P:aromatic amino acid family biosynthetic process"/>
    <property type="evidence" value="ECO:0007669"/>
    <property type="project" value="UniProtKB-KW"/>
</dbReference>
<keyword evidence="5 7" id="KW-0057">Aromatic amino acid biosynthesis</keyword>
<comment type="subcellular location">
    <subcellularLocation>
        <location evidence="7">Cytoplasm</location>
    </subcellularLocation>
</comment>
<organism evidence="9 10">
    <name type="scientific">Hominenteromicrobium mulieris</name>
    <dbReference type="NCBI Taxonomy" id="2885357"/>
    <lineage>
        <taxon>Bacteria</taxon>
        <taxon>Bacillati</taxon>
        <taxon>Bacillota</taxon>
        <taxon>Clostridia</taxon>
        <taxon>Eubacteriales</taxon>
        <taxon>Oscillospiraceae</taxon>
        <taxon>Hominenteromicrobium</taxon>
    </lineage>
</organism>
<keyword evidence="7" id="KW-0963">Cytoplasm</keyword>
<dbReference type="NCBIfam" id="TIGR01356">
    <property type="entry name" value="aroA"/>
    <property type="match status" value="1"/>
</dbReference>
<feature type="binding site" evidence="7">
    <location>
        <position position="162"/>
    </location>
    <ligand>
        <name>3-phosphoshikimate</name>
        <dbReference type="ChEBI" id="CHEBI:145989"/>
    </ligand>
</feature>
<keyword evidence="10" id="KW-1185">Reference proteome</keyword>
<feature type="domain" description="Enolpyruvate transferase" evidence="8">
    <location>
        <begin position="8"/>
        <end position="413"/>
    </location>
</feature>
<feature type="binding site" evidence="7">
    <location>
        <position position="22"/>
    </location>
    <ligand>
        <name>3-phosphoshikimate</name>
        <dbReference type="ChEBI" id="CHEBI:145989"/>
    </ligand>
</feature>
<dbReference type="Gene3D" id="3.65.10.10">
    <property type="entry name" value="Enolpyruvate transferase domain"/>
    <property type="match status" value="2"/>
</dbReference>
<evidence type="ECO:0000256" key="6">
    <source>
        <dbReference type="ARBA" id="ARBA00044633"/>
    </source>
</evidence>
<comment type="subunit">
    <text evidence="7">Monomer.</text>
</comment>
<evidence type="ECO:0000256" key="1">
    <source>
        <dbReference type="ARBA" id="ARBA00004811"/>
    </source>
</evidence>
<keyword evidence="3 7" id="KW-0028">Amino-acid biosynthesis</keyword>
<feature type="binding site" evidence="7">
    <location>
        <position position="162"/>
    </location>
    <ligand>
        <name>phosphoenolpyruvate</name>
        <dbReference type="ChEBI" id="CHEBI:58702"/>
    </ligand>
</feature>
<dbReference type="AlphaFoldDB" id="A0AAE3AJG9"/>
<feature type="binding site" evidence="7">
    <location>
        <position position="161"/>
    </location>
    <ligand>
        <name>3-phosphoshikimate</name>
        <dbReference type="ChEBI" id="CHEBI:145989"/>
    </ligand>
</feature>
<accession>A0AAE3AJG9</accession>
<dbReference type="Pfam" id="PF00275">
    <property type="entry name" value="EPSP_synthase"/>
    <property type="match status" value="1"/>
</dbReference>
<feature type="binding site" evidence="7">
    <location>
        <position position="309"/>
    </location>
    <ligand>
        <name>3-phosphoshikimate</name>
        <dbReference type="ChEBI" id="CHEBI:145989"/>
    </ligand>
</feature>
<comment type="function">
    <text evidence="7">Catalyzes the transfer of the enolpyruvyl moiety of phosphoenolpyruvate (PEP) to the 5-hydroxyl of shikimate-3-phosphate (S3P) to produce enolpyruvyl shikimate-3-phosphate and inorganic phosphate.</text>
</comment>
<dbReference type="GO" id="GO:0008652">
    <property type="term" value="P:amino acid biosynthetic process"/>
    <property type="evidence" value="ECO:0007669"/>
    <property type="project" value="UniProtKB-KW"/>
</dbReference>
<reference evidence="9" key="1">
    <citation type="submission" date="2021-10" db="EMBL/GenBank/DDBJ databases">
        <title>Anaerobic single-cell dispensing facilitates the cultivation of human gut bacteria.</title>
        <authorList>
            <person name="Afrizal A."/>
        </authorList>
    </citation>
    <scope>NUCLEOTIDE SEQUENCE</scope>
    <source>
        <strain evidence="9">CLA-AA-H250</strain>
    </source>
</reference>
<evidence type="ECO:0000256" key="4">
    <source>
        <dbReference type="ARBA" id="ARBA00022679"/>
    </source>
</evidence>
<dbReference type="HAMAP" id="MF_00210">
    <property type="entry name" value="EPSP_synth"/>
    <property type="match status" value="1"/>
</dbReference>
<evidence type="ECO:0000313" key="9">
    <source>
        <dbReference type="EMBL" id="MCC2135910.1"/>
    </source>
</evidence>
<dbReference type="EC" id="2.5.1.19" evidence="7"/>
<dbReference type="CDD" id="cd01556">
    <property type="entry name" value="EPSP_synthase"/>
    <property type="match status" value="1"/>
</dbReference>
<dbReference type="EMBL" id="JAJEQC010000002">
    <property type="protein sequence ID" value="MCC2135910.1"/>
    <property type="molecule type" value="Genomic_DNA"/>
</dbReference>
<feature type="binding site" evidence="7">
    <location>
        <position position="340"/>
    </location>
    <ligand>
        <name>phosphoenolpyruvate</name>
        <dbReference type="ChEBI" id="CHEBI:58702"/>
    </ligand>
</feature>
<evidence type="ECO:0000259" key="8">
    <source>
        <dbReference type="Pfam" id="PF00275"/>
    </source>
</evidence>
<feature type="binding site" evidence="7">
    <location>
        <position position="26"/>
    </location>
    <ligand>
        <name>3-phosphoshikimate</name>
        <dbReference type="ChEBI" id="CHEBI:145989"/>
    </ligand>
</feature>
<feature type="binding site" evidence="7">
    <location>
        <position position="382"/>
    </location>
    <ligand>
        <name>phosphoenolpyruvate</name>
        <dbReference type="ChEBI" id="CHEBI:58702"/>
    </ligand>
</feature>
<feature type="binding site" evidence="7">
    <location>
        <position position="90"/>
    </location>
    <ligand>
        <name>phosphoenolpyruvate</name>
        <dbReference type="ChEBI" id="CHEBI:58702"/>
    </ligand>
</feature>
<dbReference type="InterPro" id="IPR001986">
    <property type="entry name" value="Enolpyruvate_Tfrase_dom"/>
</dbReference>
<dbReference type="Proteomes" id="UP001199424">
    <property type="component" value="Unassembled WGS sequence"/>
</dbReference>
<evidence type="ECO:0000256" key="5">
    <source>
        <dbReference type="ARBA" id="ARBA00023141"/>
    </source>
</evidence>
<dbReference type="GO" id="GO:0005737">
    <property type="term" value="C:cytoplasm"/>
    <property type="evidence" value="ECO:0007669"/>
    <property type="project" value="UniProtKB-SubCell"/>
</dbReference>
<dbReference type="PIRSF" id="PIRSF000505">
    <property type="entry name" value="EPSPS"/>
    <property type="match status" value="1"/>
</dbReference>
<name>A0AAE3AJG9_9FIRM</name>
<dbReference type="PANTHER" id="PTHR21090:SF5">
    <property type="entry name" value="PENTAFUNCTIONAL AROM POLYPEPTIDE"/>
    <property type="match status" value="1"/>
</dbReference>
<comment type="caution">
    <text evidence="9">The sequence shown here is derived from an EMBL/GenBank/DDBJ whole genome shotgun (WGS) entry which is preliminary data.</text>
</comment>
<dbReference type="InterPro" id="IPR013792">
    <property type="entry name" value="RNA3'P_cycl/enolpyr_Trfase_a/b"/>
</dbReference>
<evidence type="ECO:0000256" key="3">
    <source>
        <dbReference type="ARBA" id="ARBA00022605"/>
    </source>
</evidence>
<feature type="binding site" evidence="7">
    <location>
        <position position="21"/>
    </location>
    <ligand>
        <name>3-phosphoshikimate</name>
        <dbReference type="ChEBI" id="CHEBI:145989"/>
    </ligand>
</feature>
<evidence type="ECO:0000256" key="7">
    <source>
        <dbReference type="HAMAP-Rule" id="MF_00210"/>
    </source>
</evidence>
<comment type="caution">
    <text evidence="7">Lacks conserved residue(s) required for the propagation of feature annotation.</text>
</comment>
<keyword evidence="4 7" id="KW-0808">Transferase</keyword>
<comment type="similarity">
    <text evidence="2 7">Belongs to the EPSP synthase family.</text>
</comment>
<feature type="binding site" evidence="7">
    <location>
        <position position="406"/>
    </location>
    <ligand>
        <name>phosphoenolpyruvate</name>
        <dbReference type="ChEBI" id="CHEBI:58702"/>
    </ligand>
</feature>
<feature type="binding site" evidence="7">
    <location>
        <position position="118"/>
    </location>
    <ligand>
        <name>phosphoenolpyruvate</name>
        <dbReference type="ChEBI" id="CHEBI:58702"/>
    </ligand>
</feature>
<comment type="pathway">
    <text evidence="1 7">Metabolic intermediate biosynthesis; chorismate biosynthesis; chorismate from D-erythrose 4-phosphate and phosphoenolpyruvate: step 6/7.</text>
</comment>
<protein>
    <recommendedName>
        <fullName evidence="7">3-phosphoshikimate 1-carboxyvinyltransferase</fullName>
        <ecNumber evidence="7">2.5.1.19</ecNumber>
    </recommendedName>
    <alternativeName>
        <fullName evidence="7">5-enolpyruvylshikimate-3-phosphate synthase</fullName>
        <shortName evidence="7">EPSP synthase</shortName>
        <shortName evidence="7">EPSPS</shortName>
    </alternativeName>
</protein>
<gene>
    <name evidence="7 9" type="primary">aroA</name>
    <name evidence="9" type="ORF">LKD31_02630</name>
</gene>
<dbReference type="InterPro" id="IPR006264">
    <property type="entry name" value="EPSP_synthase"/>
</dbReference>
<sequence>MAEVTYRPAHVKGEVRIPPSKSAAHRALLSAALCKTPCRVGPIDHSADMEATLNGVCAMGGTVKAEENGVLCIAPGTAPQSVTVDCGESGSTLRFLIPVFAALGIEATFVGHGRLPERPIGVYTDLLPQHGVTVETAGGLPFHITGKLQSGDFRVPGNISSQFITGLLFALPLLKKDSTVTLTTPLESKGYIDLTIEVLAGFGVKIEETETGWHISGGQTYRAEHYTVEGDWSQAAFFLSEAAISGGPIRLLGLSETSLQGDKACVHLWRQFGLSVTEENGVYVAENKNIDKPYRGLHGIAIDAAQIPDMVPALAVTAAFAEGETVISHAERLHLKECDRLLAMEAALKNLGADIKAVPDGLIIHGKPALTGGKAEGMNDHRVVMALAAAGCACTVTVTDAESIKKSYPGFFRDHKHLGGIADGIDLG</sequence>
<dbReference type="GO" id="GO:0009423">
    <property type="term" value="P:chorismate biosynthetic process"/>
    <property type="evidence" value="ECO:0007669"/>
    <property type="project" value="UniProtKB-UniRule"/>
</dbReference>
<feature type="binding site" evidence="7">
    <location>
        <position position="336"/>
    </location>
    <ligand>
        <name>3-phosphoshikimate</name>
        <dbReference type="ChEBI" id="CHEBI:145989"/>
    </ligand>
</feature>
<dbReference type="GO" id="GO:0003866">
    <property type="term" value="F:3-phosphoshikimate 1-carboxyvinyltransferase activity"/>
    <property type="evidence" value="ECO:0007669"/>
    <property type="project" value="UniProtKB-UniRule"/>
</dbReference>
<evidence type="ECO:0000256" key="2">
    <source>
        <dbReference type="ARBA" id="ARBA00009948"/>
    </source>
</evidence>
<feature type="binding site" evidence="7">
    <location>
        <position position="21"/>
    </location>
    <ligand>
        <name>phosphoenolpyruvate</name>
        <dbReference type="ChEBI" id="CHEBI:58702"/>
    </ligand>
</feature>
<dbReference type="RefSeq" id="WP_308448506.1">
    <property type="nucleotide sequence ID" value="NZ_JAJEQC010000002.1"/>
</dbReference>
<feature type="active site" description="Proton acceptor" evidence="7">
    <location>
        <position position="309"/>
    </location>
</feature>
<dbReference type="PANTHER" id="PTHR21090">
    <property type="entry name" value="AROM/DEHYDROQUINATE SYNTHASE"/>
    <property type="match status" value="1"/>
</dbReference>
<dbReference type="SUPFAM" id="SSF55205">
    <property type="entry name" value="EPT/RTPC-like"/>
    <property type="match status" value="1"/>
</dbReference>
<dbReference type="InterPro" id="IPR036968">
    <property type="entry name" value="Enolpyruvate_Tfrase_sf"/>
</dbReference>